<accession>A0ABW1LYW8</accession>
<evidence type="ECO:0000256" key="1">
    <source>
        <dbReference type="ARBA" id="ARBA00023125"/>
    </source>
</evidence>
<name>A0ABW1LYW8_9ACTN</name>
<sequence length="173" mass="19278">MLLPSGVAYWTVLDSELRVVDTPDEFLRHLRFGRERAESTTESYAGAVALYLRWCGESGRAWTTGARHLGMFMVWLKYAPQQPTSAPVVPRQGTKQVRGPRRVNVVLAAVREYLKYAVSIGSAPTWVIDQLYEVGDGRDLPTEVRGEYGVPTRLREGPPSPSRAGRAGRPGHR</sequence>
<dbReference type="Proteomes" id="UP001596242">
    <property type="component" value="Unassembled WGS sequence"/>
</dbReference>
<dbReference type="RefSeq" id="WP_386396257.1">
    <property type="nucleotide sequence ID" value="NZ_JBHSPT010000030.1"/>
</dbReference>
<dbReference type="EMBL" id="JBHSPT010000030">
    <property type="protein sequence ID" value="MFC6056285.1"/>
    <property type="molecule type" value="Genomic_DNA"/>
</dbReference>
<organism evidence="3 4">
    <name type="scientific">Streptomyces pratens</name>
    <dbReference type="NCBI Taxonomy" id="887456"/>
    <lineage>
        <taxon>Bacteria</taxon>
        <taxon>Bacillati</taxon>
        <taxon>Actinomycetota</taxon>
        <taxon>Actinomycetes</taxon>
        <taxon>Kitasatosporales</taxon>
        <taxon>Streptomycetaceae</taxon>
        <taxon>Streptomyces</taxon>
    </lineage>
</organism>
<dbReference type="Gene3D" id="1.10.150.130">
    <property type="match status" value="1"/>
</dbReference>
<keyword evidence="4" id="KW-1185">Reference proteome</keyword>
<comment type="caution">
    <text evidence="3">The sequence shown here is derived from an EMBL/GenBank/DDBJ whole genome shotgun (WGS) entry which is preliminary data.</text>
</comment>
<reference evidence="4" key="1">
    <citation type="journal article" date="2019" name="Int. J. Syst. Evol. Microbiol.">
        <title>The Global Catalogue of Microorganisms (GCM) 10K type strain sequencing project: providing services to taxonomists for standard genome sequencing and annotation.</title>
        <authorList>
            <consortium name="The Broad Institute Genomics Platform"/>
            <consortium name="The Broad Institute Genome Sequencing Center for Infectious Disease"/>
            <person name="Wu L."/>
            <person name="Ma J."/>
        </authorList>
    </citation>
    <scope>NUCLEOTIDE SEQUENCE [LARGE SCALE GENOMIC DNA]</scope>
    <source>
        <strain evidence="4">JCM 12763</strain>
    </source>
</reference>
<protein>
    <recommendedName>
        <fullName evidence="5">Core-binding (CB) domain-containing protein</fullName>
    </recommendedName>
</protein>
<evidence type="ECO:0000256" key="2">
    <source>
        <dbReference type="SAM" id="MobiDB-lite"/>
    </source>
</evidence>
<evidence type="ECO:0000313" key="4">
    <source>
        <dbReference type="Proteomes" id="UP001596242"/>
    </source>
</evidence>
<feature type="region of interest" description="Disordered" evidence="2">
    <location>
        <begin position="142"/>
        <end position="173"/>
    </location>
</feature>
<gene>
    <name evidence="3" type="ORF">ACFP50_12660</name>
</gene>
<dbReference type="InterPro" id="IPR010998">
    <property type="entry name" value="Integrase_recombinase_N"/>
</dbReference>
<evidence type="ECO:0000313" key="3">
    <source>
        <dbReference type="EMBL" id="MFC6056285.1"/>
    </source>
</evidence>
<evidence type="ECO:0008006" key="5">
    <source>
        <dbReference type="Google" id="ProtNLM"/>
    </source>
</evidence>
<proteinExistence type="predicted"/>
<keyword evidence="1" id="KW-0238">DNA-binding</keyword>